<evidence type="ECO:0000313" key="7">
    <source>
        <dbReference type="Proteomes" id="UP000030832"/>
    </source>
</evidence>
<protein>
    <submittedName>
        <fullName evidence="6">Acyltransferase</fullName>
    </submittedName>
</protein>
<dbReference type="Pfam" id="PF01757">
    <property type="entry name" value="Acyl_transf_3"/>
    <property type="match status" value="1"/>
</dbReference>
<dbReference type="STRING" id="333138.LQ50_17005"/>
<dbReference type="OrthoDB" id="9796461at2"/>
<keyword evidence="6" id="KW-0808">Transferase</keyword>
<evidence type="ECO:0000259" key="5">
    <source>
        <dbReference type="Pfam" id="PF19040"/>
    </source>
</evidence>
<reference evidence="6 7" key="1">
    <citation type="submission" date="2014-09" db="EMBL/GenBank/DDBJ databases">
        <title>Genome sequencing and annotation of Bacillus Okhensis strain Kh10-101T.</title>
        <authorList>
            <person name="Prakash J.S."/>
        </authorList>
    </citation>
    <scope>NUCLEOTIDE SEQUENCE [LARGE SCALE GENOMIC DNA]</scope>
    <source>
        <strain evidence="7">Kh10-101T</strain>
    </source>
</reference>
<keyword evidence="6" id="KW-0012">Acyltransferase</keyword>
<dbReference type="EMBL" id="JRJU01000023">
    <property type="protein sequence ID" value="KHF39129.1"/>
    <property type="molecule type" value="Genomic_DNA"/>
</dbReference>
<feature type="transmembrane region" description="Helical" evidence="3">
    <location>
        <begin position="293"/>
        <end position="318"/>
    </location>
</feature>
<feature type="transmembrane region" description="Helical" evidence="3">
    <location>
        <begin position="21"/>
        <end position="51"/>
    </location>
</feature>
<feature type="transmembrane region" description="Helical" evidence="3">
    <location>
        <begin position="150"/>
        <end position="169"/>
    </location>
</feature>
<feature type="domain" description="SGNH" evidence="5">
    <location>
        <begin position="444"/>
        <end position="654"/>
    </location>
</feature>
<feature type="transmembrane region" description="Helical" evidence="3">
    <location>
        <begin position="367"/>
        <end position="384"/>
    </location>
</feature>
<feature type="transmembrane region" description="Helical" evidence="3">
    <location>
        <begin position="236"/>
        <end position="255"/>
    </location>
</feature>
<dbReference type="InterPro" id="IPR050879">
    <property type="entry name" value="Acyltransferase_3"/>
</dbReference>
<evidence type="ECO:0000313" key="6">
    <source>
        <dbReference type="EMBL" id="KHF39129.1"/>
    </source>
</evidence>
<feature type="transmembrane region" description="Helical" evidence="3">
    <location>
        <begin position="78"/>
        <end position="97"/>
    </location>
</feature>
<organism evidence="6 7">
    <name type="scientific">Halalkalibacter okhensis</name>
    <dbReference type="NCBI Taxonomy" id="333138"/>
    <lineage>
        <taxon>Bacteria</taxon>
        <taxon>Bacillati</taxon>
        <taxon>Bacillota</taxon>
        <taxon>Bacilli</taxon>
        <taxon>Bacillales</taxon>
        <taxon>Bacillaceae</taxon>
        <taxon>Halalkalibacter</taxon>
    </lineage>
</organism>
<evidence type="ECO:0000259" key="4">
    <source>
        <dbReference type="Pfam" id="PF01757"/>
    </source>
</evidence>
<feature type="transmembrane region" description="Helical" evidence="3">
    <location>
        <begin position="261"/>
        <end position="281"/>
    </location>
</feature>
<dbReference type="GO" id="GO:0016020">
    <property type="term" value="C:membrane"/>
    <property type="evidence" value="ECO:0007669"/>
    <property type="project" value="TreeGrafter"/>
</dbReference>
<dbReference type="Pfam" id="PF19040">
    <property type="entry name" value="SGNH"/>
    <property type="match status" value="1"/>
</dbReference>
<name>A0A0B0IGC6_9BACI</name>
<dbReference type="InterPro" id="IPR043968">
    <property type="entry name" value="SGNH"/>
</dbReference>
<keyword evidence="3" id="KW-0812">Transmembrane</keyword>
<dbReference type="AlphaFoldDB" id="A0A0B0IGC6"/>
<feature type="transmembrane region" description="Helical" evidence="3">
    <location>
        <begin position="209"/>
        <end position="229"/>
    </location>
</feature>
<dbReference type="InterPro" id="IPR002656">
    <property type="entry name" value="Acyl_transf_3_dom"/>
</dbReference>
<gene>
    <name evidence="6" type="ORF">LQ50_17005</name>
</gene>
<dbReference type="Proteomes" id="UP000030832">
    <property type="component" value="Unassembled WGS sequence"/>
</dbReference>
<keyword evidence="7" id="KW-1185">Reference proteome</keyword>
<dbReference type="GO" id="GO:0009103">
    <property type="term" value="P:lipopolysaccharide biosynthetic process"/>
    <property type="evidence" value="ECO:0007669"/>
    <property type="project" value="TreeGrafter"/>
</dbReference>
<comment type="similarity">
    <text evidence="2">Belongs to the acyltransferase 3 family.</text>
</comment>
<keyword evidence="3" id="KW-0472">Membrane</keyword>
<evidence type="ECO:0000256" key="1">
    <source>
        <dbReference type="ARBA" id="ARBA00004370"/>
    </source>
</evidence>
<proteinExistence type="inferred from homology"/>
<comment type="subcellular location">
    <subcellularLocation>
        <location evidence="1">Membrane</location>
    </subcellularLocation>
</comment>
<feature type="domain" description="Acyltransferase 3" evidence="4">
    <location>
        <begin position="14"/>
        <end position="342"/>
    </location>
</feature>
<feature type="transmembrane region" description="Helical" evidence="3">
    <location>
        <begin position="176"/>
        <end position="197"/>
    </location>
</feature>
<dbReference type="PANTHER" id="PTHR23028:SF53">
    <property type="entry name" value="ACYL_TRANSF_3 DOMAIN-CONTAINING PROTEIN"/>
    <property type="match status" value="1"/>
</dbReference>
<feature type="transmembrane region" description="Helical" evidence="3">
    <location>
        <begin position="324"/>
        <end position="347"/>
    </location>
</feature>
<dbReference type="PANTHER" id="PTHR23028">
    <property type="entry name" value="ACETYLTRANSFERASE"/>
    <property type="match status" value="1"/>
</dbReference>
<keyword evidence="3" id="KW-1133">Transmembrane helix</keyword>
<sequence>MTDLRAPEKRFRPEIEGVRAVAALLVAIYHIWLGSVSGGVDVFFIVSGYLITTTLLSKMEREGKVNILEYFLGLVRRLFPIAFAVLFVSTLLSILLMPQTQWKQIISEIFASVSYFQNWQLAFSSVDYLAQNNEASPFQHFWALSIQGQFYLTWPLIILLAYALAIKVFKTPIRKTLLAVLSVIFVASISYSIYMTAVNQPWAYFDTFARAWEFSLGGMLALLIPYLAFTKSVSLVLGWVGLAIISFTGLLLPVSTVFPGYAALLPTSGVILVIIAAETGNRFGVEKLLGSKPFLYFGSISYGFYLWHWPLLIFYFAYFRTDSVTVLGGLAILLITFVLSVISVKFVEAPIRTINVRQSKMLLASRLVPLILPVIFVTASWGLYVNHTQASLFEPDLVEDYPGARAILDNVLPTQDIDPIPAPVHAKDHLPAFYEDSDCFSHFNDPKVATCSLGETENPDYTIALVGGSHSGHWFPALEEMSERLNLQIDVYNKDACRFSDEDFNGKLHESCMVWNEDIIEPLTSDPPDLVFTTANVNRGDTVPQGYINQWKKLEGITHVFAVRDNPRMQKDTPFCVEAEEDPLSCSVPREEALSEAIPWENTDGIPDNVTFADLSDYFCDDTTCHAVIGNVIVYRDLHHITTLYSQTLGPVLEEYIADKLENLES</sequence>
<evidence type="ECO:0000256" key="3">
    <source>
        <dbReference type="SAM" id="Phobius"/>
    </source>
</evidence>
<dbReference type="eggNOG" id="COG1835">
    <property type="taxonomic scope" value="Bacteria"/>
</dbReference>
<comment type="caution">
    <text evidence="6">The sequence shown here is derived from an EMBL/GenBank/DDBJ whole genome shotgun (WGS) entry which is preliminary data.</text>
</comment>
<dbReference type="RefSeq" id="WP_034631202.1">
    <property type="nucleotide sequence ID" value="NZ_JRJU01000023.1"/>
</dbReference>
<evidence type="ECO:0000256" key="2">
    <source>
        <dbReference type="ARBA" id="ARBA00007400"/>
    </source>
</evidence>
<accession>A0A0B0IGC6</accession>
<dbReference type="GO" id="GO:0016747">
    <property type="term" value="F:acyltransferase activity, transferring groups other than amino-acyl groups"/>
    <property type="evidence" value="ECO:0007669"/>
    <property type="project" value="InterPro"/>
</dbReference>